<reference evidence="2 3" key="1">
    <citation type="submission" date="2020-04" db="EMBL/GenBank/DDBJ databases">
        <title>Chryseobacterium sp. RP-3-3 sp. nov., isolated from Jeju soil.</title>
        <authorList>
            <person name="Dahal R.H."/>
        </authorList>
    </citation>
    <scope>NUCLEOTIDE SEQUENCE [LARGE SCALE GENOMIC DNA]</scope>
    <source>
        <strain evidence="2 3">RP-3-3</strain>
    </source>
</reference>
<evidence type="ECO:0000313" key="2">
    <source>
        <dbReference type="EMBL" id="NML71120.1"/>
    </source>
</evidence>
<gene>
    <name evidence="2" type="ORF">HHL23_15125</name>
</gene>
<keyword evidence="1" id="KW-0472">Membrane</keyword>
<evidence type="ECO:0000256" key="1">
    <source>
        <dbReference type="SAM" id="Phobius"/>
    </source>
</evidence>
<keyword evidence="1" id="KW-1133">Transmembrane helix</keyword>
<keyword evidence="3" id="KW-1185">Reference proteome</keyword>
<sequence length="236" mass="27797">MKKIYYLPGLISAVLIPVLFWYYGNQRVQPQYTVLDFALPSKEAYNPKNTFEPYRNWKYKKIIVKPNTFTQNQGYYISELKKLQTRNERETGIEFVIDDHNSYLDFIALINTMQLAQQETYAIDVEKTGHFFAVHFYKDPNKNYATCGGTVGPDPYYKERETKNFSDPENVIKNLPKQAFYILFGFLFLVNMSMSALKKIFRSKEKHLYEKDVLLSGTDQRCYYSATVLVLWQPEV</sequence>
<protein>
    <submittedName>
        <fullName evidence="2">Uncharacterized protein</fullName>
    </submittedName>
</protein>
<dbReference type="EMBL" id="JABBGI010000019">
    <property type="protein sequence ID" value="NML71120.1"/>
    <property type="molecule type" value="Genomic_DNA"/>
</dbReference>
<dbReference type="RefSeq" id="WP_169235630.1">
    <property type="nucleotide sequence ID" value="NZ_JABBGI010000019.1"/>
</dbReference>
<feature type="transmembrane region" description="Helical" evidence="1">
    <location>
        <begin position="179"/>
        <end position="197"/>
    </location>
</feature>
<feature type="transmembrane region" description="Helical" evidence="1">
    <location>
        <begin position="5"/>
        <end position="23"/>
    </location>
</feature>
<dbReference type="Proteomes" id="UP000544054">
    <property type="component" value="Unassembled WGS sequence"/>
</dbReference>
<accession>A0A7Y0APQ1</accession>
<proteinExistence type="predicted"/>
<name>A0A7Y0APQ1_9FLAO</name>
<dbReference type="AlphaFoldDB" id="A0A7Y0APQ1"/>
<organism evidence="2 3">
    <name type="scientific">Chryseobacterium antibioticum</name>
    <dbReference type="NCBI Taxonomy" id="2728847"/>
    <lineage>
        <taxon>Bacteria</taxon>
        <taxon>Pseudomonadati</taxon>
        <taxon>Bacteroidota</taxon>
        <taxon>Flavobacteriia</taxon>
        <taxon>Flavobacteriales</taxon>
        <taxon>Weeksellaceae</taxon>
        <taxon>Chryseobacterium group</taxon>
        <taxon>Chryseobacterium</taxon>
    </lineage>
</organism>
<keyword evidence="1" id="KW-0812">Transmembrane</keyword>
<evidence type="ECO:0000313" key="3">
    <source>
        <dbReference type="Proteomes" id="UP000544054"/>
    </source>
</evidence>
<comment type="caution">
    <text evidence="2">The sequence shown here is derived from an EMBL/GenBank/DDBJ whole genome shotgun (WGS) entry which is preliminary data.</text>
</comment>